<dbReference type="Gramene" id="CDF77448">
    <property type="protein sequence ID" value="CDF77448"/>
    <property type="gene ID" value="CHC_T00007949001"/>
</dbReference>
<accession>S0F3U6</accession>
<dbReference type="RefSeq" id="XP_005712322.1">
    <property type="nucleotide sequence ID" value="XM_005712265.1"/>
</dbReference>
<dbReference type="KEGG" id="ccp:CHC_T00007949001"/>
<proteinExistence type="predicted"/>
<evidence type="ECO:0000313" key="3">
    <source>
        <dbReference type="Proteomes" id="UP000012073"/>
    </source>
</evidence>
<dbReference type="Proteomes" id="UP000012073">
    <property type="component" value="Unassembled WGS sequence"/>
</dbReference>
<organism evidence="2 3">
    <name type="scientific">Chondrus crispus</name>
    <name type="common">Carrageen Irish moss</name>
    <name type="synonym">Polymorpha crispa</name>
    <dbReference type="NCBI Taxonomy" id="2769"/>
    <lineage>
        <taxon>Eukaryota</taxon>
        <taxon>Rhodophyta</taxon>
        <taxon>Florideophyceae</taxon>
        <taxon>Rhodymeniophycidae</taxon>
        <taxon>Gigartinales</taxon>
        <taxon>Gigartinaceae</taxon>
        <taxon>Chondrus</taxon>
    </lineage>
</organism>
<name>S0F3U6_CHOCR</name>
<evidence type="ECO:0000256" key="1">
    <source>
        <dbReference type="SAM" id="MobiDB-lite"/>
    </source>
</evidence>
<sequence length="111" mass="12254">MRPGHAPAPSYRSLRSKGAIAAVRSRSTSTLTRAPPRRRLYAASAAHVSAPGHPSRRNRLIRAMQLHTAHAMRAAHTRHHSQTFAQHVLAPLLSARHTTTPLRRTPRLSKA</sequence>
<dbReference type="AlphaFoldDB" id="S0F3U6"/>
<feature type="region of interest" description="Disordered" evidence="1">
    <location>
        <begin position="1"/>
        <end position="35"/>
    </location>
</feature>
<gene>
    <name evidence="2" type="ORF">CHC_T00007949001</name>
</gene>
<dbReference type="EMBL" id="HG001523">
    <property type="protein sequence ID" value="CDF77448.1"/>
    <property type="molecule type" value="Genomic_DNA"/>
</dbReference>
<keyword evidence="3" id="KW-1185">Reference proteome</keyword>
<dbReference type="GeneID" id="17320024"/>
<evidence type="ECO:0000313" key="2">
    <source>
        <dbReference type="EMBL" id="CDF77448.1"/>
    </source>
</evidence>
<reference evidence="3" key="1">
    <citation type="journal article" date="2013" name="Proc. Natl. Acad. Sci. U.S.A.">
        <title>Genome structure and metabolic features in the red seaweed Chondrus crispus shed light on evolution of the Archaeplastida.</title>
        <authorList>
            <person name="Collen J."/>
            <person name="Porcel B."/>
            <person name="Carre W."/>
            <person name="Ball S.G."/>
            <person name="Chaparro C."/>
            <person name="Tonon T."/>
            <person name="Barbeyron T."/>
            <person name="Michel G."/>
            <person name="Noel B."/>
            <person name="Valentin K."/>
            <person name="Elias M."/>
            <person name="Artiguenave F."/>
            <person name="Arun A."/>
            <person name="Aury J.M."/>
            <person name="Barbosa-Neto J.F."/>
            <person name="Bothwell J.H."/>
            <person name="Bouget F.Y."/>
            <person name="Brillet L."/>
            <person name="Cabello-Hurtado F."/>
            <person name="Capella-Gutierrez S."/>
            <person name="Charrier B."/>
            <person name="Cladiere L."/>
            <person name="Cock J.M."/>
            <person name="Coelho S.M."/>
            <person name="Colleoni C."/>
            <person name="Czjzek M."/>
            <person name="Da Silva C."/>
            <person name="Delage L."/>
            <person name="Denoeud F."/>
            <person name="Deschamps P."/>
            <person name="Dittami S.M."/>
            <person name="Gabaldon T."/>
            <person name="Gachon C.M."/>
            <person name="Groisillier A."/>
            <person name="Herve C."/>
            <person name="Jabbari K."/>
            <person name="Katinka M."/>
            <person name="Kloareg B."/>
            <person name="Kowalczyk N."/>
            <person name="Labadie K."/>
            <person name="Leblanc C."/>
            <person name="Lopez P.J."/>
            <person name="McLachlan D.H."/>
            <person name="Meslet-Cladiere L."/>
            <person name="Moustafa A."/>
            <person name="Nehr Z."/>
            <person name="Nyvall Collen P."/>
            <person name="Panaud O."/>
            <person name="Partensky F."/>
            <person name="Poulain J."/>
            <person name="Rensing S.A."/>
            <person name="Rousvoal S."/>
            <person name="Samson G."/>
            <person name="Symeonidi A."/>
            <person name="Weissenbach J."/>
            <person name="Zambounis A."/>
            <person name="Wincker P."/>
            <person name="Boyen C."/>
        </authorList>
    </citation>
    <scope>NUCLEOTIDE SEQUENCE [LARGE SCALE GENOMIC DNA]</scope>
    <source>
        <strain evidence="3">cv. Stackhouse</strain>
    </source>
</reference>
<protein>
    <submittedName>
        <fullName evidence="2">Uncharacterized protein</fullName>
    </submittedName>
</protein>